<name>A0A1M6IRV9_9BACT</name>
<evidence type="ECO:0000256" key="2">
    <source>
        <dbReference type="SAM" id="Phobius"/>
    </source>
</evidence>
<feature type="transmembrane region" description="Helical" evidence="2">
    <location>
        <begin position="88"/>
        <end position="107"/>
    </location>
</feature>
<reference evidence="3 4" key="1">
    <citation type="submission" date="2016-11" db="EMBL/GenBank/DDBJ databases">
        <authorList>
            <person name="Jaros S."/>
            <person name="Januszkiewicz K."/>
            <person name="Wedrychowicz H."/>
        </authorList>
    </citation>
    <scope>NUCLEOTIDE SEQUENCE [LARGE SCALE GENOMIC DNA]</scope>
    <source>
        <strain evidence="3 4">DSM 21074</strain>
    </source>
</reference>
<keyword evidence="2" id="KW-0472">Membrane</keyword>
<feature type="compositionally biased region" description="Low complexity" evidence="1">
    <location>
        <begin position="283"/>
        <end position="295"/>
    </location>
</feature>
<protein>
    <submittedName>
        <fullName evidence="3">Uncharacterized protein</fullName>
    </submittedName>
</protein>
<sequence>MPAQGAAKVVDGKPGEVAKSRVLPTDTSTFQFVLVREGATLKAWERFYRHPRFNEYNIQYSLGLPDQELTQRTKGTTLELVRQRRITFIWLVTALVFIGLIWLAIRTDIIKDQSTHEKRPYSLARTQIAWWTLVVLAAFLHLYVYTNEMPTLTDATLVLLGISAGTFAGARLVDQSQAEAQRHQSTVGSRGFFYDLMSDGSDRYNSGRNGISVHRFQLLIWTLVLTILFLRYTLRNLDMPKFDDNLLLLMGISNGTYLLLKIPENAQPATEVPAAPLHAQQPTANMNAAGAGATTISQRPAEDDNGPTADLPANVDLDPNAASNPNNGVG</sequence>
<gene>
    <name evidence="3" type="ORF">SAMN02745146_2950</name>
</gene>
<dbReference type="EMBL" id="FQYN01000006">
    <property type="protein sequence ID" value="SHJ37211.1"/>
    <property type="molecule type" value="Genomic_DNA"/>
</dbReference>
<feature type="region of interest" description="Disordered" evidence="1">
    <location>
        <begin position="283"/>
        <end position="330"/>
    </location>
</feature>
<evidence type="ECO:0000313" key="4">
    <source>
        <dbReference type="Proteomes" id="UP000184418"/>
    </source>
</evidence>
<feature type="transmembrane region" description="Helical" evidence="2">
    <location>
        <begin position="216"/>
        <end position="234"/>
    </location>
</feature>
<keyword evidence="2" id="KW-0812">Transmembrane</keyword>
<evidence type="ECO:0000313" key="3">
    <source>
        <dbReference type="EMBL" id="SHJ37211.1"/>
    </source>
</evidence>
<dbReference type="Proteomes" id="UP000184418">
    <property type="component" value="Unassembled WGS sequence"/>
</dbReference>
<accession>A0A1M6IRV9</accession>
<evidence type="ECO:0000256" key="1">
    <source>
        <dbReference type="SAM" id="MobiDB-lite"/>
    </source>
</evidence>
<organism evidence="3 4">
    <name type="scientific">Hymenobacter daecheongensis DSM 21074</name>
    <dbReference type="NCBI Taxonomy" id="1121955"/>
    <lineage>
        <taxon>Bacteria</taxon>
        <taxon>Pseudomonadati</taxon>
        <taxon>Bacteroidota</taxon>
        <taxon>Cytophagia</taxon>
        <taxon>Cytophagales</taxon>
        <taxon>Hymenobacteraceae</taxon>
        <taxon>Hymenobacter</taxon>
    </lineage>
</organism>
<feature type="transmembrane region" description="Helical" evidence="2">
    <location>
        <begin position="152"/>
        <end position="173"/>
    </location>
</feature>
<dbReference type="STRING" id="1121955.SAMN02745146_2950"/>
<dbReference type="AlphaFoldDB" id="A0A1M6IRV9"/>
<feature type="transmembrane region" description="Helical" evidence="2">
    <location>
        <begin position="128"/>
        <end position="146"/>
    </location>
</feature>
<keyword evidence="4" id="KW-1185">Reference proteome</keyword>
<keyword evidence="2" id="KW-1133">Transmembrane helix</keyword>
<proteinExistence type="predicted"/>
<feature type="compositionally biased region" description="Polar residues" evidence="1">
    <location>
        <begin position="321"/>
        <end position="330"/>
    </location>
</feature>